<gene>
    <name evidence="2" type="ORF">J1784_00115</name>
</gene>
<evidence type="ECO:0000313" key="2">
    <source>
        <dbReference type="EMBL" id="MBU9843484.1"/>
    </source>
</evidence>
<sequence>MTIRFEYDARGRRISGEDSAGAKTLWQYNEAGDVMSVTRPDGSKSVQSYDARGNPASQSDGGLTRRTEFDSAGRLVRLV</sequence>
<dbReference type="Proteomes" id="UP000739284">
    <property type="component" value="Unassembled WGS sequence"/>
</dbReference>
<name>A0ABS6LAD0_9GAMM</name>
<comment type="caution">
    <text evidence="2">The sequence shown here is derived from an EMBL/GenBank/DDBJ whole genome shotgun (WGS) entry which is preliminary data.</text>
</comment>
<dbReference type="Pfam" id="PF05593">
    <property type="entry name" value="RHS_repeat"/>
    <property type="match status" value="1"/>
</dbReference>
<reference evidence="2 3" key="1">
    <citation type="submission" date="2021-03" db="EMBL/GenBank/DDBJ databases">
        <title>Five novel Rahnella species.</title>
        <authorList>
            <person name="Brady C."/>
            <person name="Asselin J."/>
            <person name="Beer S."/>
            <person name="Bruberg M.B."/>
            <person name="Crampton B."/>
            <person name="Venter S."/>
            <person name="Arnold D."/>
            <person name="Denman S."/>
        </authorList>
    </citation>
    <scope>NUCLEOTIDE SEQUENCE [LARGE SCALE GENOMIC DNA]</scope>
    <source>
        <strain evidence="2 3">FRB 231</strain>
    </source>
</reference>
<dbReference type="RefSeq" id="WP_217147568.1">
    <property type="nucleotide sequence ID" value="NZ_JAFMOY010000026.1"/>
</dbReference>
<feature type="region of interest" description="Disordered" evidence="1">
    <location>
        <begin position="36"/>
        <end position="68"/>
    </location>
</feature>
<protein>
    <submittedName>
        <fullName evidence="2">RHS repeat protein</fullName>
    </submittedName>
</protein>
<evidence type="ECO:0000313" key="3">
    <source>
        <dbReference type="Proteomes" id="UP000739284"/>
    </source>
</evidence>
<accession>A0ABS6LAD0</accession>
<feature type="non-terminal residue" evidence="2">
    <location>
        <position position="79"/>
    </location>
</feature>
<dbReference type="NCBIfam" id="TIGR01643">
    <property type="entry name" value="YD_repeat_2x"/>
    <property type="match status" value="2"/>
</dbReference>
<evidence type="ECO:0000256" key="1">
    <source>
        <dbReference type="SAM" id="MobiDB-lite"/>
    </source>
</evidence>
<keyword evidence="3" id="KW-1185">Reference proteome</keyword>
<dbReference type="EMBL" id="JAFMOY010000026">
    <property type="protein sequence ID" value="MBU9843484.1"/>
    <property type="molecule type" value="Genomic_DNA"/>
</dbReference>
<dbReference type="InterPro" id="IPR006530">
    <property type="entry name" value="YD"/>
</dbReference>
<dbReference type="InterPro" id="IPR031325">
    <property type="entry name" value="RHS_repeat"/>
</dbReference>
<organism evidence="2 3">
    <name type="scientific">Rahnella ecdela</name>
    <dbReference type="NCBI Taxonomy" id="2816250"/>
    <lineage>
        <taxon>Bacteria</taxon>
        <taxon>Pseudomonadati</taxon>
        <taxon>Pseudomonadota</taxon>
        <taxon>Gammaproteobacteria</taxon>
        <taxon>Enterobacterales</taxon>
        <taxon>Yersiniaceae</taxon>
        <taxon>Rahnella</taxon>
    </lineage>
</organism>
<proteinExistence type="predicted"/>